<dbReference type="EMBL" id="CP145316">
    <property type="protein sequence ID" value="XAM17182.1"/>
    <property type="molecule type" value="Genomic_DNA"/>
</dbReference>
<gene>
    <name evidence="1" type="ORF">V3I05_05675</name>
</gene>
<reference evidence="1 2" key="1">
    <citation type="submission" date="2024-02" db="EMBL/GenBank/DDBJ databases">
        <title>Genome and pathogenicity analysis of Helicobacter mastomyrinus isolated from mice.</title>
        <authorList>
            <person name="Zhu L."/>
        </authorList>
    </citation>
    <scope>NUCLEOTIDE SEQUENCE [LARGE SCALE GENOMIC DNA]</scope>
    <source>
        <strain evidence="1 2">Hm-17</strain>
    </source>
</reference>
<dbReference type="Proteomes" id="UP001434737">
    <property type="component" value="Chromosome"/>
</dbReference>
<evidence type="ECO:0000313" key="2">
    <source>
        <dbReference type="Proteomes" id="UP001434737"/>
    </source>
</evidence>
<accession>A0ABZ3F216</accession>
<protein>
    <submittedName>
        <fullName evidence="1">Uncharacterized protein</fullName>
    </submittedName>
</protein>
<organism evidence="1 2">
    <name type="scientific">Helicobacter mastomyrinus</name>
    <dbReference type="NCBI Taxonomy" id="287948"/>
    <lineage>
        <taxon>Bacteria</taxon>
        <taxon>Pseudomonadati</taxon>
        <taxon>Campylobacterota</taxon>
        <taxon>Epsilonproteobacteria</taxon>
        <taxon>Campylobacterales</taxon>
        <taxon>Helicobacteraceae</taxon>
        <taxon>Helicobacter</taxon>
    </lineage>
</organism>
<sequence length="85" mass="9744">MVMLSILLSLILDILYILFASIDNPTQKQQDIFLSVCEQIAYREAELIANDLLTSKEPSSSHLQRAITDVLDKQTTYNPRYIKDL</sequence>
<evidence type="ECO:0000313" key="1">
    <source>
        <dbReference type="EMBL" id="XAM17182.1"/>
    </source>
</evidence>
<proteinExistence type="predicted"/>
<name>A0ABZ3F216_9HELI</name>
<dbReference type="RefSeq" id="WP_300743357.1">
    <property type="nucleotide sequence ID" value="NZ_CP145316.1"/>
</dbReference>
<keyword evidence="2" id="KW-1185">Reference proteome</keyword>